<dbReference type="Gene3D" id="3.30.559.10">
    <property type="entry name" value="Chloramphenicol acetyltransferase-like domain"/>
    <property type="match status" value="3"/>
</dbReference>
<dbReference type="Gene3D" id="3.40.50.1820">
    <property type="entry name" value="alpha/beta hydrolase"/>
    <property type="match status" value="1"/>
</dbReference>
<organism evidence="7 8">
    <name type="scientific">Pseudomonas mosselii</name>
    <dbReference type="NCBI Taxonomy" id="78327"/>
    <lineage>
        <taxon>Bacteria</taxon>
        <taxon>Pseudomonadati</taxon>
        <taxon>Pseudomonadota</taxon>
        <taxon>Gammaproteobacteria</taxon>
        <taxon>Pseudomonadales</taxon>
        <taxon>Pseudomonadaceae</taxon>
        <taxon>Pseudomonas</taxon>
    </lineage>
</organism>
<dbReference type="FunFam" id="1.10.1200.10:FF:000005">
    <property type="entry name" value="Nonribosomal peptide synthetase 1"/>
    <property type="match status" value="3"/>
</dbReference>
<dbReference type="GO" id="GO:0005829">
    <property type="term" value="C:cytosol"/>
    <property type="evidence" value="ECO:0007669"/>
    <property type="project" value="TreeGrafter"/>
</dbReference>
<evidence type="ECO:0000256" key="2">
    <source>
        <dbReference type="ARBA" id="ARBA00006432"/>
    </source>
</evidence>
<dbReference type="InterPro" id="IPR025110">
    <property type="entry name" value="AMP-bd_C"/>
</dbReference>
<reference evidence="7 8" key="1">
    <citation type="submission" date="2019-05" db="EMBL/GenBank/DDBJ databases">
        <title>Pseudomonas sp. SC006 isolated from lettuce that can produce HBGAs.</title>
        <authorList>
            <person name="Wang D."/>
            <person name="Liao N."/>
            <person name="Liu D."/>
            <person name="Zhang Z."/>
            <person name="Zou S."/>
        </authorList>
    </citation>
    <scope>NUCLEOTIDE SEQUENCE [LARGE SCALE GENOMIC DNA]</scope>
    <source>
        <strain evidence="7 8">SC006</strain>
    </source>
</reference>
<dbReference type="InterPro" id="IPR020845">
    <property type="entry name" value="AMP-binding_CS"/>
</dbReference>
<dbReference type="InterPro" id="IPR042099">
    <property type="entry name" value="ANL_N_sf"/>
</dbReference>
<dbReference type="GO" id="GO:0003824">
    <property type="term" value="F:catalytic activity"/>
    <property type="evidence" value="ECO:0007669"/>
    <property type="project" value="InterPro"/>
</dbReference>
<dbReference type="FunFam" id="3.40.50.12780:FF:000012">
    <property type="entry name" value="Non-ribosomal peptide synthetase"/>
    <property type="match status" value="2"/>
</dbReference>
<evidence type="ECO:0000256" key="1">
    <source>
        <dbReference type="ARBA" id="ARBA00001957"/>
    </source>
</evidence>
<dbReference type="NCBIfam" id="TIGR01733">
    <property type="entry name" value="AA-adenyl-dom"/>
    <property type="match status" value="3"/>
</dbReference>
<dbReference type="PANTHER" id="PTHR45527:SF1">
    <property type="entry name" value="FATTY ACID SYNTHASE"/>
    <property type="match status" value="1"/>
</dbReference>
<protein>
    <submittedName>
        <fullName evidence="7">Amino acid adenylation domain-containing protein</fullName>
    </submittedName>
</protein>
<dbReference type="SUPFAM" id="SSF56801">
    <property type="entry name" value="Acetyl-CoA synthetase-like"/>
    <property type="match status" value="3"/>
</dbReference>
<feature type="domain" description="Carrier" evidence="6">
    <location>
        <begin position="2027"/>
        <end position="2102"/>
    </location>
</feature>
<dbReference type="FunFam" id="3.40.50.980:FF:000001">
    <property type="entry name" value="Non-ribosomal peptide synthetase"/>
    <property type="match status" value="2"/>
</dbReference>
<dbReference type="InterPro" id="IPR023213">
    <property type="entry name" value="CAT-like_dom_sf"/>
</dbReference>
<dbReference type="SUPFAM" id="SSF47336">
    <property type="entry name" value="ACP-like"/>
    <property type="match status" value="3"/>
</dbReference>
<dbReference type="GO" id="GO:0031177">
    <property type="term" value="F:phosphopantetheine binding"/>
    <property type="evidence" value="ECO:0007669"/>
    <property type="project" value="InterPro"/>
</dbReference>
<dbReference type="InterPro" id="IPR000873">
    <property type="entry name" value="AMP-dep_synth/lig_dom"/>
</dbReference>
<dbReference type="Pfam" id="PF13193">
    <property type="entry name" value="AMP-binding_C"/>
    <property type="match status" value="2"/>
</dbReference>
<dbReference type="InterPro" id="IPR006162">
    <property type="entry name" value="Ppantetheine_attach_site"/>
</dbReference>
<dbReference type="InterPro" id="IPR029058">
    <property type="entry name" value="AB_hydrolase_fold"/>
</dbReference>
<dbReference type="InterPro" id="IPR001242">
    <property type="entry name" value="Condensation_dom"/>
</dbReference>
<dbReference type="CDD" id="cd19531">
    <property type="entry name" value="LCL_NRPS-like"/>
    <property type="match status" value="2"/>
</dbReference>
<dbReference type="FunFam" id="3.30.559.10:FF:000012">
    <property type="entry name" value="Non-ribosomal peptide synthetase"/>
    <property type="match status" value="1"/>
</dbReference>
<dbReference type="GO" id="GO:0043041">
    <property type="term" value="P:amino acid activation for nonribosomal peptide biosynthetic process"/>
    <property type="evidence" value="ECO:0007669"/>
    <property type="project" value="TreeGrafter"/>
</dbReference>
<keyword evidence="4" id="KW-0597">Phosphoprotein</keyword>
<dbReference type="GO" id="GO:0044550">
    <property type="term" value="P:secondary metabolite biosynthetic process"/>
    <property type="evidence" value="ECO:0007669"/>
    <property type="project" value="UniProtKB-ARBA"/>
</dbReference>
<dbReference type="InterPro" id="IPR045851">
    <property type="entry name" value="AMP-bd_C_sf"/>
</dbReference>
<dbReference type="NCBIfam" id="NF003417">
    <property type="entry name" value="PRK04813.1"/>
    <property type="match status" value="3"/>
</dbReference>
<evidence type="ECO:0000259" key="6">
    <source>
        <dbReference type="PROSITE" id="PS50075"/>
    </source>
</evidence>
<dbReference type="PROSITE" id="PS50075">
    <property type="entry name" value="CARRIER"/>
    <property type="match status" value="3"/>
</dbReference>
<evidence type="ECO:0000313" key="8">
    <source>
        <dbReference type="Proteomes" id="UP000309819"/>
    </source>
</evidence>
<dbReference type="PANTHER" id="PTHR45527">
    <property type="entry name" value="NONRIBOSOMAL PEPTIDE SYNTHETASE"/>
    <property type="match status" value="1"/>
</dbReference>
<proteinExistence type="inferred from homology"/>
<feature type="compositionally biased region" description="Basic and acidic residues" evidence="5">
    <location>
        <begin position="2008"/>
        <end position="2024"/>
    </location>
</feature>
<dbReference type="Gene3D" id="2.30.38.10">
    <property type="entry name" value="Luciferase, Domain 3"/>
    <property type="match status" value="2"/>
</dbReference>
<evidence type="ECO:0000313" key="7">
    <source>
        <dbReference type="EMBL" id="TLP65541.1"/>
    </source>
</evidence>
<keyword evidence="8" id="KW-1185">Reference proteome</keyword>
<dbReference type="InterPro" id="IPR009081">
    <property type="entry name" value="PP-bd_ACP"/>
</dbReference>
<dbReference type="OrthoDB" id="9757559at2"/>
<evidence type="ECO:0000256" key="5">
    <source>
        <dbReference type="SAM" id="MobiDB-lite"/>
    </source>
</evidence>
<dbReference type="SMART" id="SM00823">
    <property type="entry name" value="PKS_PP"/>
    <property type="match status" value="3"/>
</dbReference>
<dbReference type="Proteomes" id="UP000309819">
    <property type="component" value="Unassembled WGS sequence"/>
</dbReference>
<dbReference type="InterPro" id="IPR010071">
    <property type="entry name" value="AA_adenyl_dom"/>
</dbReference>
<feature type="region of interest" description="Disordered" evidence="5">
    <location>
        <begin position="2007"/>
        <end position="2027"/>
    </location>
</feature>
<dbReference type="Pfam" id="PF00501">
    <property type="entry name" value="AMP-binding"/>
    <property type="match status" value="3"/>
</dbReference>
<name>A0A5R8ZIE9_9PSED</name>
<feature type="domain" description="Carrier" evidence="6">
    <location>
        <begin position="3064"/>
        <end position="3139"/>
    </location>
</feature>
<comment type="similarity">
    <text evidence="2">Belongs to the ATP-dependent AMP-binding enzyme family.</text>
</comment>
<dbReference type="Gene3D" id="3.40.50.12780">
    <property type="entry name" value="N-terminal domain of ligase-like"/>
    <property type="match status" value="1"/>
</dbReference>
<dbReference type="Gene3D" id="3.30.559.30">
    <property type="entry name" value="Nonribosomal peptide synthetase, condensation domain"/>
    <property type="match status" value="3"/>
</dbReference>
<comment type="cofactor">
    <cofactor evidence="1">
        <name>pantetheine 4'-phosphate</name>
        <dbReference type="ChEBI" id="CHEBI:47942"/>
    </cofactor>
</comment>
<evidence type="ECO:0000256" key="3">
    <source>
        <dbReference type="ARBA" id="ARBA00022450"/>
    </source>
</evidence>
<gene>
    <name evidence="7" type="ORF">FEM01_03230</name>
</gene>
<dbReference type="PROSITE" id="PS00455">
    <property type="entry name" value="AMP_BINDING"/>
    <property type="match status" value="2"/>
</dbReference>
<dbReference type="InterPro" id="IPR020806">
    <property type="entry name" value="PKS_PP-bd"/>
</dbReference>
<sequence>MNDKVKALSRNIEAIYPLAPMQQGLLFHSLMHPGKGMYLLQYRHVMVLPQLDLQAFSQAWAQVVERHELLRTSFVWKQQKRPMQVVHKQVELPISYADWSDIDEAEQQARLEQLLAEERREGLDFTQAPLMRVRLFKLAPDTYQFVRSYHHILMDAWCFSIIMMDFLEGYRAAREGRRLALPKPRPYRDFIRWLEQQKPEDHQSFWQQRLAGFDTPTAFGFGHPGRVVDAAEPVEDCVEHLSTEQTQGLQQAASGLGITLNTLVQGAWALLLARYSGNRDLLFGVTVAGRPVHMQGMDSIVGLFINSLPLRWSCDPQQPLGTWLKALQAENLSVREHESVSLAQIQGWSDVQRQDLFQSLFVFENAPISASLRQGQLDYLISDMANRTHTNYPVTVVIVPGERLHLQLTYQTDWFLREEIEQMLRHLRTLLLNMGASLGNDAQTPLQHIGMLDAAEVAEQHAWASGGLAADTAQLQPLYVERVQQQVRRTPERIAVVHGERSLSFDQLNRAANRLARHLRANGVQDGDLLALLDERGLDLVVMILATLKAGAGWLPLDPRNPPQRLAQVLTQSRSPLLLHGVQQAELAQQALQQMAQLPTALHYEPAALSGYSDADLDIPVHGLSLAYCIFTSGSTGTPKGAMVAHAGMLNNILGKLPGLGLNEDDVIAQSAPQCFDISVWQTLAGLVLGARTVILGDCVMQNPEALAEAVARHGVSILEAVPSLMQSLLDAGLERTALRWVLATGEALPPALARRWFERYPGIPLMNAYGPAECSDDVAFHPLTERLDASRSSVPIGRATLNNRLYLLDSELQPVPRGAVGEIFVAGVGVGRGYMADPARTAAVFLPDPIANDGSRLYRTGDLARFLANGDLEYVGRTDHQVKIRGHRIELDEIEACLTRYPGVREAVLLARDDQQRAKVLVAYLVADPQPSIEALREFVTANLPPYMLPSAFMLLERMPLNANGKIDRKALPAPDFAAQSEARYVAPSSALQAQLAEAWQAVLGLSRVGIEDHFFELGGHSLLATQLIGQIGKLCGKDLPLRVVFERPTIATMAEWLEQQQASETTTPKRLPRPQTLPLSFAQQRLWFLQQLQPHSPAYNLAGAVRLSGDLHVADLHAAVQALVDQHEVLRTRFVSDGGEPSQVILAQAELALPLIDVDSEAQLHALLRQDAMTPFCLDSAPLLRACLYRLGPQAHVLALNCHHIAADGWSLQLIIDGLCAHYRALRHGQKPALAEAPMQYADYALWQRQWMDSTACQDELAYWREQLSGDLPVLDLAADFPRPAHASQAGGRVEQRLPDALAARLRAFSASHGWSNFIPMLCAFQLLLRSRSGERDILVGVPAANRHHAALQPLVGCFVNTLVYRQKLAGTASLLQLMRELQALSVAVQSHQDLPFDYLIEQLGVARQVSYNPLFQAMFNYFPGHALERFELTDLIAEPLDNRPDSALCDLHLDVRDSEHGIALSLQYSSELFREQTAQTLLAQYLALLDAVLEQPQQLLGELVWQPEQAALARLHGEAVQGREDILQAFARQVAAQPAAIAVQAGEQRLSYAELNLAAERLAAALQARGVGAEDRVALRLPRDARLPMAMLAILKAGAAYVPLAEDTPTERGRYILAHAQPRLCLTNAEALAELAEWGSAVELLDVDALLSTEPYRAPNVHPGQLAYVLYTSGSTGQPKGVAISRGNLMNLMLGVQQVLPLTTHDRVLALTTATFDIAIVELLLPLGRGASILLADREQVRDPQALDRLIEAGQPTVMQATPATWRMLVAHSVRSWQGVRAISGGEALPCALAEAMEQRGAKVINGYGPTEATVYSTFEPRQGVSGGVEVPIGQPVVNTAAYVLDADLQPVAPGVSGELYLAGANLGRGYFAAPALSAANFLPDPFVPGARMYRTGDRVRRNPHGSLDYQGRLDFQVKLRGFRIELGEIEALLARLDGVREAAVVLLGSGDSARLVAYYSVTPTASAELNDAALRVQLAQHLPDYMLPSQFVRLDSLPLSPSGKVERKALPAPRQHEGQRDSALSEPWEAQLAELWCELLGCHVVGASDNFFALGGHSLLAARLVARIAERYARRLPLRCVFERPTLGELAASLATAESAGEGILRPFGEASAPLHFTQQRLWFLDRLQGDTQAYHLSLAMHLHGNLQAEVLERALAKLVERQHSLRSVFSETQAGARQQVVPLHGTLLSVGPLQQGVHSAAFARTLSEESQRAFDLGATPLWRLRLYQGEGQSVLQATLHHIIADARSLEIFFDELQRLYLAELNATEATLAPLPLQFSDVAASWQAPAGQARIEAQLDYWRQALAGEPPVLDLPTDLPRPAEQGYHGRRLRFELPAELVERLRSTAQRHGLTAFAPLLAAWKVLLARHSGQRELWIGLPVAQRQQAHTDNLIGYFASTQVLRSQIDPLQSVASFWQALQATHLSAQQHGDVPFERLVEALQVRRDLSHTPLFQALFNLIQRDDVAAVGHGFAGLSAQRLDVESDSALVDIGLHIEQHGSAWHCVLEYNTELFVAGTMQRYANEYRHLLDGMLARPEARLWDIDLANADQALTRRPWNLPAHALSQTPDLIARFERQALDTPDALAVDCQEQRYSYAQLNAQSNRLAHWLRGQGVGCDDLVALCLTRGPWLLPCILAIHKAGAAYLPLDPQQPGARLRFIIEHARPRLVLSEQACAEVLGGVDSLAVEHLPLDEQPAHDLALPVSPLQLAYVIYTSGSTGTPKGVQVSRGNLSNLLAGLDRQLPLTAKDVWLASTTYAFDMCKPELFLPLLNGAAILLARREQVVDGHRLFELLRRATVFQATPAGWQILLETGRDDWPALRGLIGGEAVPAELVSVLQAKGVRLINAYGPTETTVWSTTQVLREVPAGVADIGMPLLNTRCYVLDECLRPVPLGSTGELYIAGSGVTRGYQRAPAISAAAYLPDPFASEPGSRMYRTGDLVRRRNDGCLAYVGRADFQVKVRGLRIEPGEIESLLRRYPGVEEAVVMLDARSHSLFAWLQAASPVDEAALRRHLENLLPAYMVPAGFIQVQRFALNANHKIDRKALPAPQAQTEQGVAPRTALEHELAELWQELLDLPQVGVLSSFFELGGHSLLAMRLMTRVESRFGVKVELRSLFHNPTIAGLAEQIENPQRPSTDQALDEMQRLLAEMED</sequence>
<accession>A0A5R8ZIE9</accession>
<dbReference type="Pfam" id="PF00550">
    <property type="entry name" value="PP-binding"/>
    <property type="match status" value="3"/>
</dbReference>
<dbReference type="FunFam" id="3.30.300.30:FF:000010">
    <property type="entry name" value="Enterobactin synthetase component F"/>
    <property type="match status" value="2"/>
</dbReference>
<dbReference type="CDD" id="cd05930">
    <property type="entry name" value="A_NRPS"/>
    <property type="match status" value="1"/>
</dbReference>
<dbReference type="InterPro" id="IPR036736">
    <property type="entry name" value="ACP-like_sf"/>
</dbReference>
<dbReference type="Pfam" id="PF00668">
    <property type="entry name" value="Condensation"/>
    <property type="match status" value="3"/>
</dbReference>
<dbReference type="Gene3D" id="3.30.300.30">
    <property type="match status" value="3"/>
</dbReference>
<evidence type="ECO:0000256" key="4">
    <source>
        <dbReference type="ARBA" id="ARBA00022553"/>
    </source>
</evidence>
<dbReference type="CDD" id="cd19543">
    <property type="entry name" value="DCL_NRPS"/>
    <property type="match status" value="1"/>
</dbReference>
<feature type="domain" description="Carrier" evidence="6">
    <location>
        <begin position="988"/>
        <end position="1063"/>
    </location>
</feature>
<dbReference type="SUPFAM" id="SSF52777">
    <property type="entry name" value="CoA-dependent acyltransferases"/>
    <property type="match status" value="6"/>
</dbReference>
<dbReference type="Gene3D" id="1.10.1200.10">
    <property type="entry name" value="ACP-like"/>
    <property type="match status" value="2"/>
</dbReference>
<comment type="caution">
    <text evidence="7">The sequence shown here is derived from an EMBL/GenBank/DDBJ whole genome shotgun (WGS) entry which is preliminary data.</text>
</comment>
<keyword evidence="3" id="KW-0596">Phosphopantetheine</keyword>
<dbReference type="PROSITE" id="PS00012">
    <property type="entry name" value="PHOSPHOPANTETHEINE"/>
    <property type="match status" value="2"/>
</dbReference>
<dbReference type="EMBL" id="VAUO01000001">
    <property type="protein sequence ID" value="TLP65541.1"/>
    <property type="molecule type" value="Genomic_DNA"/>
</dbReference>
<dbReference type="Gene3D" id="3.40.50.980">
    <property type="match status" value="4"/>
</dbReference>